<evidence type="ECO:0000256" key="6">
    <source>
        <dbReference type="ARBA" id="ARBA00023125"/>
    </source>
</evidence>
<dbReference type="InterPro" id="IPR000679">
    <property type="entry name" value="Znf_GATA"/>
</dbReference>
<name>A0A1I7U0X8_9PELO</name>
<dbReference type="InterPro" id="IPR013088">
    <property type="entry name" value="Znf_NHR/GATA"/>
</dbReference>
<evidence type="ECO:0000313" key="12">
    <source>
        <dbReference type="Proteomes" id="UP000095282"/>
    </source>
</evidence>
<feature type="compositionally biased region" description="Low complexity" evidence="10">
    <location>
        <begin position="214"/>
        <end position="226"/>
    </location>
</feature>
<dbReference type="PRINTS" id="PR00619">
    <property type="entry name" value="GATAZNFINGER"/>
</dbReference>
<proteinExistence type="predicted"/>
<evidence type="ECO:0000259" key="11">
    <source>
        <dbReference type="PROSITE" id="PS50114"/>
    </source>
</evidence>
<dbReference type="Pfam" id="PF00320">
    <property type="entry name" value="GATA"/>
    <property type="match status" value="1"/>
</dbReference>
<accession>A0A1I7U0X8</accession>
<dbReference type="SUPFAM" id="SSF57716">
    <property type="entry name" value="Glucocorticoid receptor-like (DNA-binding domain)"/>
    <property type="match status" value="1"/>
</dbReference>
<dbReference type="PANTHER" id="PTHR10071">
    <property type="entry name" value="TRANSCRIPTION FACTOR GATA FAMILY MEMBER"/>
    <property type="match status" value="1"/>
</dbReference>
<dbReference type="Gene3D" id="3.30.50.10">
    <property type="entry name" value="Erythroid Transcription Factor GATA-1, subunit A"/>
    <property type="match status" value="1"/>
</dbReference>
<dbReference type="FunFam" id="3.30.50.10:FF:000032">
    <property type="entry name" value="Transcription factor GATA-3"/>
    <property type="match status" value="1"/>
</dbReference>
<dbReference type="AlphaFoldDB" id="A0A1I7U0X8"/>
<dbReference type="GO" id="GO:0005634">
    <property type="term" value="C:nucleus"/>
    <property type="evidence" value="ECO:0007669"/>
    <property type="project" value="UniProtKB-SubCell"/>
</dbReference>
<dbReference type="GO" id="GO:0000981">
    <property type="term" value="F:DNA-binding transcription factor activity, RNA polymerase II-specific"/>
    <property type="evidence" value="ECO:0007669"/>
    <property type="project" value="TreeGrafter"/>
</dbReference>
<reference evidence="13" key="1">
    <citation type="submission" date="2016-11" db="UniProtKB">
        <authorList>
            <consortium name="WormBaseParasite"/>
        </authorList>
    </citation>
    <scope>IDENTIFICATION</scope>
</reference>
<organism evidence="12 13">
    <name type="scientific">Caenorhabditis tropicalis</name>
    <dbReference type="NCBI Taxonomy" id="1561998"/>
    <lineage>
        <taxon>Eukaryota</taxon>
        <taxon>Metazoa</taxon>
        <taxon>Ecdysozoa</taxon>
        <taxon>Nematoda</taxon>
        <taxon>Chromadorea</taxon>
        <taxon>Rhabditida</taxon>
        <taxon>Rhabditina</taxon>
        <taxon>Rhabditomorpha</taxon>
        <taxon>Rhabditoidea</taxon>
        <taxon>Rhabditidae</taxon>
        <taxon>Peloderinae</taxon>
        <taxon>Caenorhabditis</taxon>
    </lineage>
</organism>
<sequence length="433" mass="47414">MDNNYNGNVNDWVEMEQAQPAPLGRLRLPTQNMDPPEQNDETQISELPRMKLENDYTTPMARESVITNNTLAYETKIEPVVNPQPVYYTSFEYPASTFGMLDPATAAMQAQYYNIYATIPVNPIPTLNTFHNPIYDTNVPTINIPSSVYQTPNPTYECVKCSQSCGAGSKTVSGGMMCANCSKPTEYVSPAVYPSSIGQPPILEVPAEQTPIAKVPKSSVKKSGGSATRNGNASTQRRQGLVCSNCNGTNTTLWRRNAEGDPVCNACGLYYKLHHIPRPNTMKKEGALQTRKRKSKNGDGSAPVSRTRERKYERSSSDKAQRAATRRAGSAKAERELSTAAVAAATASYTSHADLYPVSSTSVGIQDQTYNYYPWQTATGLMMVPSDPNQVYGSNYQNGFLRPADNIQVHVMPVQDDETKAAARDLEAVDGDS</sequence>
<evidence type="ECO:0000256" key="5">
    <source>
        <dbReference type="ARBA" id="ARBA00023015"/>
    </source>
</evidence>
<dbReference type="GO" id="GO:0045944">
    <property type="term" value="P:positive regulation of transcription by RNA polymerase II"/>
    <property type="evidence" value="ECO:0007669"/>
    <property type="project" value="TreeGrafter"/>
</dbReference>
<keyword evidence="8" id="KW-0539">Nucleus</keyword>
<evidence type="ECO:0000256" key="1">
    <source>
        <dbReference type="ARBA" id="ARBA00004123"/>
    </source>
</evidence>
<dbReference type="STRING" id="1561998.A0A1I7U0X8"/>
<evidence type="ECO:0000256" key="10">
    <source>
        <dbReference type="SAM" id="MobiDB-lite"/>
    </source>
</evidence>
<comment type="subcellular location">
    <subcellularLocation>
        <location evidence="1">Nucleus</location>
    </subcellularLocation>
</comment>
<keyword evidence="2" id="KW-0479">Metal-binding</keyword>
<feature type="compositionally biased region" description="Basic and acidic residues" evidence="10">
    <location>
        <begin position="306"/>
        <end position="321"/>
    </location>
</feature>
<feature type="region of interest" description="Disordered" evidence="10">
    <location>
        <begin position="214"/>
        <end position="237"/>
    </location>
</feature>
<dbReference type="GO" id="GO:0000122">
    <property type="term" value="P:negative regulation of transcription by RNA polymerase II"/>
    <property type="evidence" value="ECO:0007669"/>
    <property type="project" value="TreeGrafter"/>
</dbReference>
<dbReference type="eggNOG" id="KOG1601">
    <property type="taxonomic scope" value="Eukaryota"/>
</dbReference>
<feature type="region of interest" description="Disordered" evidence="10">
    <location>
        <begin position="281"/>
        <end position="335"/>
    </location>
</feature>
<evidence type="ECO:0000256" key="8">
    <source>
        <dbReference type="ARBA" id="ARBA00023242"/>
    </source>
</evidence>
<keyword evidence="3 9" id="KW-0863">Zinc-finger</keyword>
<dbReference type="CDD" id="cd00202">
    <property type="entry name" value="ZnF_GATA"/>
    <property type="match status" value="1"/>
</dbReference>
<evidence type="ECO:0000313" key="13">
    <source>
        <dbReference type="WBParaSite" id="Csp11.Scaffold629.g13754.t1"/>
    </source>
</evidence>
<keyword evidence="6" id="KW-0238">DNA-binding</keyword>
<evidence type="ECO:0000256" key="7">
    <source>
        <dbReference type="ARBA" id="ARBA00023163"/>
    </source>
</evidence>
<dbReference type="GO" id="GO:0009888">
    <property type="term" value="P:tissue development"/>
    <property type="evidence" value="ECO:0007669"/>
    <property type="project" value="UniProtKB-ARBA"/>
</dbReference>
<dbReference type="WBParaSite" id="Csp11.Scaffold629.g13754.t1">
    <property type="protein sequence ID" value="Csp11.Scaffold629.g13754.t1"/>
    <property type="gene ID" value="Csp11.Scaffold629.g13754"/>
</dbReference>
<dbReference type="SMART" id="SM00401">
    <property type="entry name" value="ZnF_GATA"/>
    <property type="match status" value="1"/>
</dbReference>
<keyword evidence="5" id="KW-0805">Transcription regulation</keyword>
<dbReference type="GO" id="GO:0008270">
    <property type="term" value="F:zinc ion binding"/>
    <property type="evidence" value="ECO:0007669"/>
    <property type="project" value="UniProtKB-KW"/>
</dbReference>
<dbReference type="GO" id="GO:0045165">
    <property type="term" value="P:cell fate commitment"/>
    <property type="evidence" value="ECO:0007669"/>
    <property type="project" value="TreeGrafter"/>
</dbReference>
<evidence type="ECO:0000256" key="2">
    <source>
        <dbReference type="ARBA" id="ARBA00022723"/>
    </source>
</evidence>
<keyword evidence="12" id="KW-1185">Reference proteome</keyword>
<dbReference type="GO" id="GO:0000978">
    <property type="term" value="F:RNA polymerase II cis-regulatory region sequence-specific DNA binding"/>
    <property type="evidence" value="ECO:0007669"/>
    <property type="project" value="TreeGrafter"/>
</dbReference>
<keyword evidence="7" id="KW-0804">Transcription</keyword>
<protein>
    <submittedName>
        <fullName evidence="13">GATA-type domain-containing protein</fullName>
    </submittedName>
</protein>
<dbReference type="PROSITE" id="PS00344">
    <property type="entry name" value="GATA_ZN_FINGER_1"/>
    <property type="match status" value="1"/>
</dbReference>
<dbReference type="InterPro" id="IPR039355">
    <property type="entry name" value="Transcription_factor_GATA"/>
</dbReference>
<evidence type="ECO:0000256" key="4">
    <source>
        <dbReference type="ARBA" id="ARBA00022833"/>
    </source>
</evidence>
<keyword evidence="4" id="KW-0862">Zinc</keyword>
<dbReference type="PROSITE" id="PS50114">
    <property type="entry name" value="GATA_ZN_FINGER_2"/>
    <property type="match status" value="1"/>
</dbReference>
<evidence type="ECO:0000256" key="3">
    <source>
        <dbReference type="ARBA" id="ARBA00022771"/>
    </source>
</evidence>
<dbReference type="PANTHER" id="PTHR10071:SF281">
    <property type="entry name" value="BOX A-BINDING FACTOR-RELATED"/>
    <property type="match status" value="1"/>
</dbReference>
<feature type="domain" description="GATA-type" evidence="11">
    <location>
        <begin position="237"/>
        <end position="291"/>
    </location>
</feature>
<evidence type="ECO:0000256" key="9">
    <source>
        <dbReference type="PROSITE-ProRule" id="PRU00094"/>
    </source>
</evidence>
<feature type="compositionally biased region" description="Polar residues" evidence="10">
    <location>
        <begin position="227"/>
        <end position="237"/>
    </location>
</feature>
<dbReference type="Proteomes" id="UP000095282">
    <property type="component" value="Unplaced"/>
</dbReference>